<keyword evidence="3" id="KW-1185">Reference proteome</keyword>
<sequence>MTLIDFIAEIEADYAWREDEIRFHHNLIEGLSEQDANKLRRTAILTMYAHFEGYAKFCFEHFVNMINALLVNCGNAKFELAASTLYHVFEDLNRAESKSKIFKNTLPNDKRLNRLSRQAELLERIAVIDSLIVKLPDDIVDTESNLKPVVLRKLLFEVGLDYSKFDHLENKISRLLNVRNDIAHGGPKFKNGIFLSDYNLLRKMASEVMTEVKNSLVLAIKNSEYLR</sequence>
<dbReference type="InterPro" id="IPR041519">
    <property type="entry name" value="HEPN_RiboL-PSP"/>
</dbReference>
<proteinExistence type="predicted"/>
<evidence type="ECO:0000259" key="1">
    <source>
        <dbReference type="Pfam" id="PF18735"/>
    </source>
</evidence>
<feature type="domain" description="RiboL-PSP-HEPN" evidence="1">
    <location>
        <begin position="13"/>
        <end position="216"/>
    </location>
</feature>
<dbReference type="Proteomes" id="UP000664369">
    <property type="component" value="Unassembled WGS sequence"/>
</dbReference>
<organism evidence="2 3">
    <name type="scientific">Hymenobacter negativus</name>
    <dbReference type="NCBI Taxonomy" id="2795026"/>
    <lineage>
        <taxon>Bacteria</taxon>
        <taxon>Pseudomonadati</taxon>
        <taxon>Bacteroidota</taxon>
        <taxon>Cytophagia</taxon>
        <taxon>Cytophagales</taxon>
        <taxon>Hymenobacteraceae</taxon>
        <taxon>Hymenobacter</taxon>
    </lineage>
</organism>
<comment type="caution">
    <text evidence="2">The sequence shown here is derived from an EMBL/GenBank/DDBJ whole genome shotgun (WGS) entry which is preliminary data.</text>
</comment>
<name>A0ABS3QJL8_9BACT</name>
<evidence type="ECO:0000313" key="3">
    <source>
        <dbReference type="Proteomes" id="UP000664369"/>
    </source>
</evidence>
<reference evidence="2 3" key="1">
    <citation type="submission" date="2021-03" db="EMBL/GenBank/DDBJ databases">
        <authorList>
            <person name="Kim M.K."/>
        </authorList>
    </citation>
    <scope>NUCLEOTIDE SEQUENCE [LARGE SCALE GENOMIC DNA]</scope>
    <source>
        <strain evidence="2 3">BT442</strain>
    </source>
</reference>
<dbReference type="EMBL" id="JAGETZ010000008">
    <property type="protein sequence ID" value="MBO2010900.1"/>
    <property type="molecule type" value="Genomic_DNA"/>
</dbReference>
<dbReference type="RefSeq" id="WP_208176587.1">
    <property type="nucleotide sequence ID" value="NZ_JAGETZ010000008.1"/>
</dbReference>
<accession>A0ABS3QJL8</accession>
<dbReference type="Pfam" id="PF18735">
    <property type="entry name" value="HEPN_RiboL-PSP"/>
    <property type="match status" value="1"/>
</dbReference>
<gene>
    <name evidence="2" type="ORF">J4E00_17705</name>
</gene>
<evidence type="ECO:0000313" key="2">
    <source>
        <dbReference type="EMBL" id="MBO2010900.1"/>
    </source>
</evidence>
<protein>
    <recommendedName>
        <fullName evidence="1">RiboL-PSP-HEPN domain-containing protein</fullName>
    </recommendedName>
</protein>